<dbReference type="GO" id="GO:0008093">
    <property type="term" value="F:cytoskeletal anchor activity"/>
    <property type="evidence" value="ECO:0007669"/>
    <property type="project" value="TreeGrafter"/>
</dbReference>
<dbReference type="CDD" id="cd00014">
    <property type="entry name" value="CH_SF"/>
    <property type="match status" value="1"/>
</dbReference>
<reference evidence="2" key="1">
    <citation type="journal article" date="2023" name="Science">
        <title>Elucidation of the pathway for biosynthesis of saponin adjuvants from the soapbark tree.</title>
        <authorList>
            <person name="Reed J."/>
            <person name="Orme A."/>
            <person name="El-Demerdash A."/>
            <person name="Owen C."/>
            <person name="Martin L.B.B."/>
            <person name="Misra R.C."/>
            <person name="Kikuchi S."/>
            <person name="Rejzek M."/>
            <person name="Martin A.C."/>
            <person name="Harkess A."/>
            <person name="Leebens-Mack J."/>
            <person name="Louveau T."/>
            <person name="Stephenson M.J."/>
            <person name="Osbourn A."/>
        </authorList>
    </citation>
    <scope>NUCLEOTIDE SEQUENCE</scope>
    <source>
        <strain evidence="2">S10</strain>
    </source>
</reference>
<evidence type="ECO:0000313" key="2">
    <source>
        <dbReference type="EMBL" id="KAJ7957104.1"/>
    </source>
</evidence>
<dbReference type="Proteomes" id="UP001163823">
    <property type="component" value="Chromosome 9"/>
</dbReference>
<protein>
    <submittedName>
        <fullName evidence="2">Opaque endosperm10</fullName>
    </submittedName>
</protein>
<name>A0AAD7PJF1_QUISA</name>
<proteinExistence type="predicted"/>
<dbReference type="AlphaFoldDB" id="A0AAD7PJF1"/>
<keyword evidence="3" id="KW-1185">Reference proteome</keyword>
<evidence type="ECO:0000313" key="3">
    <source>
        <dbReference type="Proteomes" id="UP001163823"/>
    </source>
</evidence>
<feature type="region of interest" description="Disordered" evidence="1">
    <location>
        <begin position="254"/>
        <end position="293"/>
    </location>
</feature>
<dbReference type="InterPro" id="IPR036872">
    <property type="entry name" value="CH_dom_sf"/>
</dbReference>
<dbReference type="EMBL" id="JARAOO010000009">
    <property type="protein sequence ID" value="KAJ7957104.1"/>
    <property type="molecule type" value="Genomic_DNA"/>
</dbReference>
<dbReference type="SUPFAM" id="SSF47576">
    <property type="entry name" value="Calponin-homology domain, CH-domain"/>
    <property type="match status" value="1"/>
</dbReference>
<dbReference type="GO" id="GO:0051015">
    <property type="term" value="F:actin filament binding"/>
    <property type="evidence" value="ECO:0007669"/>
    <property type="project" value="TreeGrafter"/>
</dbReference>
<dbReference type="GO" id="GO:0005884">
    <property type="term" value="C:actin filament"/>
    <property type="evidence" value="ECO:0007669"/>
    <property type="project" value="TreeGrafter"/>
</dbReference>
<dbReference type="PANTHER" id="PTHR46756">
    <property type="entry name" value="TRANSGELIN"/>
    <property type="match status" value="1"/>
</dbReference>
<feature type="compositionally biased region" description="Basic and acidic residues" evidence="1">
    <location>
        <begin position="274"/>
        <end position="293"/>
    </location>
</feature>
<evidence type="ECO:0000256" key="1">
    <source>
        <dbReference type="SAM" id="MobiDB-lite"/>
    </source>
</evidence>
<sequence>MGIGFDTERVQSPEVVRIAGDSSPSSAESSFRELDDAFLQTQTRIWLGEVLQIRLDEQLVISELLADGELLFEVSNVVWKLLLTNHMELKLKRDYENEPFALKKSIGRYTPYSNVDSFLKICKIVGLAGIDLISPSDVVEKRNTRRVCMCIRSFSKNARTKNLNVPDFDVVTYTVAMPKDMVGFIRRSLEVSQSSLLGSANNLQNHASEKFGQGYPIASFSSNFDKYSVESDDTGISNAAFHSDGSSTNCSYDSTSRVISDSEDSEMSTVVKSDTGEKHISKSDILSQEKTEDPENLSELLVSNKLFQYPCSQNLEHVHNKLNSSSSPSSIDVHNSFNNWESHLASGIKLSEGADILDHIYSDLDPGYGSSIVENLMNGNTTTGCSMTHRVAIPYLTGHEIGSIDSSDPVLLDGENTIFNIHESASSHGSNSTPRTIEIGRRLFDVGDNLEVTSATSKSCVSGEAVNLEGQFDAEDDSQDIHLYEVHNGNTDFLKKKIISRNESQTMIDRITPDAGHSSHYVDAYLHKTDYFGDIISYDRGSCMSHVDSFVGYEDKTSPIISRSSNNVGLIQCEGLPNEADVSEMDSSEKTSHDLENKAFMDPLAPKLIRSIALNDDEMVDGATMVKLDSNAELNNHSQAAYLKSITDERDDGLTITKTDDTNGFHDVNILTHGVGKLGRKIEDIVTSDLPSSCHNVVGPAIHGEHTPDTLSCLTNERLKNGYKNDHITSAYDNDHVVSAEQMGEAHSREATKCEDVCVLSVDNSDETVEPEIEVPKGKPHKRLLLKSVVGGTAAFGLIYLLLHLRSVGREEGTGQSGVASSHGEKVNHGRFSLQKVQKVNRKEGVYPAEKLNFGF</sequence>
<dbReference type="PANTHER" id="PTHR46756:SF18">
    <property type="entry name" value="GAS2-LIKE PROTEIN PICKLED EGGS"/>
    <property type="match status" value="1"/>
</dbReference>
<accession>A0AAD7PJF1</accession>
<comment type="caution">
    <text evidence="2">The sequence shown here is derived from an EMBL/GenBank/DDBJ whole genome shotgun (WGS) entry which is preliminary data.</text>
</comment>
<gene>
    <name evidence="2" type="ORF">O6P43_023444</name>
</gene>
<dbReference type="KEGG" id="qsa:O6P43_023444"/>
<dbReference type="GO" id="GO:0051764">
    <property type="term" value="P:actin crosslink formation"/>
    <property type="evidence" value="ECO:0007669"/>
    <property type="project" value="TreeGrafter"/>
</dbReference>
<dbReference type="Gene3D" id="1.10.418.10">
    <property type="entry name" value="Calponin-like domain"/>
    <property type="match status" value="1"/>
</dbReference>
<organism evidence="2 3">
    <name type="scientific">Quillaja saponaria</name>
    <name type="common">Soap bark tree</name>
    <dbReference type="NCBI Taxonomy" id="32244"/>
    <lineage>
        <taxon>Eukaryota</taxon>
        <taxon>Viridiplantae</taxon>
        <taxon>Streptophyta</taxon>
        <taxon>Embryophyta</taxon>
        <taxon>Tracheophyta</taxon>
        <taxon>Spermatophyta</taxon>
        <taxon>Magnoliopsida</taxon>
        <taxon>eudicotyledons</taxon>
        <taxon>Gunneridae</taxon>
        <taxon>Pentapetalae</taxon>
        <taxon>rosids</taxon>
        <taxon>fabids</taxon>
        <taxon>Fabales</taxon>
        <taxon>Quillajaceae</taxon>
        <taxon>Quillaja</taxon>
    </lineage>
</organism>